<sequence length="301" mass="33298">MKKYGWGELPEPVREAIRNRVGEIGRVGEIEVGQSSNFAAVFHRDGSAPMFVKGVEGVSPAMRWLRNEADLGTLVSGIAPAVHFSADIEDWLLVGFEYVTGRRAQLRPGSPDLARIAETVNRIGDIEAPDLKPLEQRWKSSWWPELAQERPEIVGDWDIDELTAWERKAPALTAGGSLLHTDLHADQFLIPATGDIRVIDWGWPARGAAWIDPAFMVLRLIGAGHQEMDAETWAKTNTRWSEATEEEITAFAVYVAGLWSYKAATTARLARIARDYAGWRLTSASATLAVPSPPPKVIPRP</sequence>
<reference evidence="1 2" key="1">
    <citation type="submission" date="2020-08" db="EMBL/GenBank/DDBJ databases">
        <title>Sequencing the genomes of 1000 actinobacteria strains.</title>
        <authorList>
            <person name="Klenk H.-P."/>
        </authorList>
    </citation>
    <scope>NUCLEOTIDE SEQUENCE [LARGE SCALE GENOMIC DNA]</scope>
    <source>
        <strain evidence="1 2">DSM 45272</strain>
    </source>
</reference>
<gene>
    <name evidence="1" type="ORF">HDA45_000867</name>
</gene>
<evidence type="ECO:0000313" key="1">
    <source>
        <dbReference type="EMBL" id="MBB5850780.1"/>
    </source>
</evidence>
<dbReference type="EMBL" id="JACHMX010000001">
    <property type="protein sequence ID" value="MBB5850780.1"/>
    <property type="molecule type" value="Genomic_DNA"/>
</dbReference>
<dbReference type="InterPro" id="IPR011009">
    <property type="entry name" value="Kinase-like_dom_sf"/>
</dbReference>
<dbReference type="AlphaFoldDB" id="A0A841AW77"/>
<proteinExistence type="predicted"/>
<keyword evidence="2" id="KW-1185">Reference proteome</keyword>
<evidence type="ECO:0008006" key="3">
    <source>
        <dbReference type="Google" id="ProtNLM"/>
    </source>
</evidence>
<dbReference type="RefSeq" id="WP_184892032.1">
    <property type="nucleotide sequence ID" value="NZ_JACHMX010000001.1"/>
</dbReference>
<dbReference type="SUPFAM" id="SSF56112">
    <property type="entry name" value="Protein kinase-like (PK-like)"/>
    <property type="match status" value="1"/>
</dbReference>
<comment type="caution">
    <text evidence="1">The sequence shown here is derived from an EMBL/GenBank/DDBJ whole genome shotgun (WGS) entry which is preliminary data.</text>
</comment>
<protein>
    <recommendedName>
        <fullName evidence="3">Aminoglycoside phosphotransferase domain-containing protein</fullName>
    </recommendedName>
</protein>
<name>A0A841AW77_9PSEU</name>
<evidence type="ECO:0000313" key="2">
    <source>
        <dbReference type="Proteomes" id="UP000580861"/>
    </source>
</evidence>
<dbReference type="Proteomes" id="UP000580861">
    <property type="component" value="Unassembled WGS sequence"/>
</dbReference>
<accession>A0A841AW77</accession>
<organism evidence="1 2">
    <name type="scientific">Amycolatopsis umgeniensis</name>
    <dbReference type="NCBI Taxonomy" id="336628"/>
    <lineage>
        <taxon>Bacteria</taxon>
        <taxon>Bacillati</taxon>
        <taxon>Actinomycetota</taxon>
        <taxon>Actinomycetes</taxon>
        <taxon>Pseudonocardiales</taxon>
        <taxon>Pseudonocardiaceae</taxon>
        <taxon>Amycolatopsis</taxon>
    </lineage>
</organism>